<sequence>MVTNIEDARAWDKHVVLTHIRLGIGVAVVRTLATVLAVTLTATARPSPAIAVFREPTVLVVGIGRSVVDAVILSATV</sequence>
<accession>A0ABP2K3F7</accession>
<protein>
    <submittedName>
        <fullName evidence="1">Uncharacterized protein</fullName>
    </submittedName>
</protein>
<comment type="caution">
    <text evidence="1">The sequence shown here is derived from an EMBL/GenBank/DDBJ whole genome shotgun (WGS) entry which is preliminary data.</text>
</comment>
<organism evidence="1 2">
    <name type="scientific">Cutibacterium modestum HL044PA1</name>
    <dbReference type="NCBI Taxonomy" id="765109"/>
    <lineage>
        <taxon>Bacteria</taxon>
        <taxon>Bacillati</taxon>
        <taxon>Actinomycetota</taxon>
        <taxon>Actinomycetes</taxon>
        <taxon>Propionibacteriales</taxon>
        <taxon>Propionibacteriaceae</taxon>
        <taxon>Cutibacterium</taxon>
        <taxon>Cutibacterium modestum</taxon>
    </lineage>
</organism>
<keyword evidence="2" id="KW-1185">Reference proteome</keyword>
<evidence type="ECO:0000313" key="2">
    <source>
        <dbReference type="Proteomes" id="UP000003179"/>
    </source>
</evidence>
<dbReference type="EMBL" id="ADZU01000041">
    <property type="protein sequence ID" value="EFS91292.1"/>
    <property type="molecule type" value="Genomic_DNA"/>
</dbReference>
<name>A0ABP2K3F7_9ACTN</name>
<evidence type="ECO:0000313" key="1">
    <source>
        <dbReference type="EMBL" id="EFS91292.1"/>
    </source>
</evidence>
<reference evidence="1" key="1">
    <citation type="submission" date="2010-08" db="EMBL/GenBank/DDBJ databases">
        <authorList>
            <person name="Weinstock G."/>
            <person name="Sodergren E."/>
            <person name="Clifton S."/>
            <person name="Fulton L."/>
            <person name="Fulton B."/>
            <person name="Courtney L."/>
            <person name="Fronick C."/>
            <person name="Harrison M."/>
            <person name="Strong C."/>
            <person name="Farmer C."/>
            <person name="Delahaunty K."/>
            <person name="Markovic C."/>
            <person name="Hall O."/>
            <person name="Minx P."/>
            <person name="Tomlinson C."/>
            <person name="Mitreva M."/>
            <person name="Hou S."/>
            <person name="Chen J."/>
            <person name="Wollam A."/>
            <person name="Pepin K.H."/>
            <person name="Johnson M."/>
            <person name="Bhonagiri V."/>
            <person name="Zhang X."/>
            <person name="Suruliraj S."/>
            <person name="Warren W."/>
            <person name="Chinwalla A."/>
            <person name="Mardis E.R."/>
            <person name="Wilson R.K."/>
        </authorList>
    </citation>
    <scope>NUCLEOTIDE SEQUENCE [LARGE SCALE GENOMIC DNA]</scope>
    <source>
        <strain evidence="1">HL044PA1</strain>
    </source>
</reference>
<dbReference type="Proteomes" id="UP000003179">
    <property type="component" value="Unassembled WGS sequence"/>
</dbReference>
<proteinExistence type="predicted"/>
<gene>
    <name evidence="1" type="ORF">HMPREF9607_02583</name>
</gene>